<dbReference type="Proteomes" id="UP000554837">
    <property type="component" value="Unassembled WGS sequence"/>
</dbReference>
<protein>
    <submittedName>
        <fullName evidence="5">Fic family protein</fullName>
    </submittedName>
</protein>
<feature type="binding site" evidence="1">
    <location>
        <position position="80"/>
    </location>
    <ligand>
        <name>ATP</name>
        <dbReference type="ChEBI" id="CHEBI:30616"/>
    </ligand>
</feature>
<dbReference type="InterPro" id="IPR040198">
    <property type="entry name" value="Fido_containing"/>
</dbReference>
<evidence type="ECO:0000256" key="2">
    <source>
        <dbReference type="PIRSR" id="PIRSR640198-1"/>
    </source>
</evidence>
<dbReference type="PIRSF" id="PIRSF038925">
    <property type="entry name" value="AMP-prot_trans"/>
    <property type="match status" value="1"/>
</dbReference>
<sequence>MDHPLRAGRTITQPTGYRAFIPAPLPPDPALQVDGPLLALLSQAERDLGRLDALSTLLPNPDLFVAMYVRHEAVLSSQIEGTQSTLEDVLAFESELVQDSTPKDVEEVVNYIRAMNHGLARLAELPLSLRLLREIHAELMQGVRGGDKSPGEFRSSQNWIGGAGSTLRNAAFIPPPPHELMKALGDLERFLHDSREQLPLLVRCALAHAQFETIHPFLDGNGRVGRLLITLMLCAEGALSRPLLYLSLFLKTHRAEYYDRLTAIRSQGHWEQWVAFFLRGVSQTARAATATARSIMQMREAHRLAVVQNARALALLDRLMVQPNVSAPRAAQWLDCSFPTATKLLIDFESRGWLREVTGFGRNRQWRYQPYLDLFHQEALDGSMSAVLAPAQVTGSAFSGLPPAPST</sequence>
<feature type="active site" evidence="2">
    <location>
        <position position="215"/>
    </location>
</feature>
<feature type="binding site" evidence="3">
    <location>
        <begin position="257"/>
        <end position="258"/>
    </location>
    <ligand>
        <name>ATP</name>
        <dbReference type="ChEBI" id="CHEBI:30616"/>
    </ligand>
</feature>
<proteinExistence type="predicted"/>
<feature type="binding site" evidence="1">
    <location>
        <begin position="220"/>
        <end position="226"/>
    </location>
    <ligand>
        <name>ATP</name>
        <dbReference type="ChEBI" id="CHEBI:30616"/>
    </ligand>
</feature>
<dbReference type="AlphaFoldDB" id="A0A840S2P4"/>
<feature type="domain" description="Fido" evidence="4">
    <location>
        <begin position="127"/>
        <end position="279"/>
    </location>
</feature>
<accession>A0A840S2P4</accession>
<dbReference type="InterPro" id="IPR036597">
    <property type="entry name" value="Fido-like_dom_sf"/>
</dbReference>
<evidence type="ECO:0000259" key="4">
    <source>
        <dbReference type="PROSITE" id="PS51459"/>
    </source>
</evidence>
<keyword evidence="1" id="KW-0547">Nucleotide-binding</keyword>
<evidence type="ECO:0000313" key="5">
    <source>
        <dbReference type="EMBL" id="MBB5202951.1"/>
    </source>
</evidence>
<evidence type="ECO:0000313" key="6">
    <source>
        <dbReference type="Proteomes" id="UP000554837"/>
    </source>
</evidence>
<dbReference type="InterPro" id="IPR003812">
    <property type="entry name" value="Fido"/>
</dbReference>
<reference evidence="5 6" key="1">
    <citation type="submission" date="2020-08" db="EMBL/GenBank/DDBJ databases">
        <title>Genomic Encyclopedia of Type Strains, Phase IV (KMG-IV): sequencing the most valuable type-strain genomes for metagenomic binning, comparative biology and taxonomic classification.</title>
        <authorList>
            <person name="Goeker M."/>
        </authorList>
    </citation>
    <scope>NUCLEOTIDE SEQUENCE [LARGE SCALE GENOMIC DNA]</scope>
    <source>
        <strain evidence="5 6">DSM 23958</strain>
    </source>
</reference>
<gene>
    <name evidence="5" type="ORF">HNQ51_000244</name>
</gene>
<feature type="binding site" evidence="1">
    <location>
        <position position="215"/>
    </location>
    <ligand>
        <name>ATP</name>
        <dbReference type="ChEBI" id="CHEBI:30616"/>
    </ligand>
</feature>
<keyword evidence="6" id="KW-1185">Reference proteome</keyword>
<evidence type="ECO:0000256" key="3">
    <source>
        <dbReference type="PIRSR" id="PIRSR640198-2"/>
    </source>
</evidence>
<dbReference type="RefSeq" id="WP_138857960.1">
    <property type="nucleotide sequence ID" value="NZ_CP040709.1"/>
</dbReference>
<dbReference type="PROSITE" id="PS51459">
    <property type="entry name" value="FIDO"/>
    <property type="match status" value="1"/>
</dbReference>
<feature type="binding site" evidence="1">
    <location>
        <position position="257"/>
    </location>
    <ligand>
        <name>ATP</name>
        <dbReference type="ChEBI" id="CHEBI:30616"/>
    </ligand>
</feature>
<name>A0A840S2P4_9BURK</name>
<organism evidence="5 6">
    <name type="scientific">Inhella inkyongensis</name>
    <dbReference type="NCBI Taxonomy" id="392593"/>
    <lineage>
        <taxon>Bacteria</taxon>
        <taxon>Pseudomonadati</taxon>
        <taxon>Pseudomonadota</taxon>
        <taxon>Betaproteobacteria</taxon>
        <taxon>Burkholderiales</taxon>
        <taxon>Sphaerotilaceae</taxon>
        <taxon>Inhella</taxon>
    </lineage>
</organism>
<dbReference type="Pfam" id="PF02661">
    <property type="entry name" value="Fic"/>
    <property type="match status" value="1"/>
</dbReference>
<dbReference type="InterPro" id="IPR025758">
    <property type="entry name" value="Fic/DOC_N"/>
</dbReference>
<dbReference type="GO" id="GO:0005524">
    <property type="term" value="F:ATP binding"/>
    <property type="evidence" value="ECO:0007669"/>
    <property type="project" value="UniProtKB-KW"/>
</dbReference>
<dbReference type="SUPFAM" id="SSF140931">
    <property type="entry name" value="Fic-like"/>
    <property type="match status" value="1"/>
</dbReference>
<feature type="binding site" evidence="3">
    <location>
        <begin position="219"/>
        <end position="226"/>
    </location>
    <ligand>
        <name>ATP</name>
        <dbReference type="ChEBI" id="CHEBI:30616"/>
    </ligand>
</feature>
<dbReference type="EMBL" id="JACHHO010000001">
    <property type="protein sequence ID" value="MBB5202951.1"/>
    <property type="molecule type" value="Genomic_DNA"/>
</dbReference>
<dbReference type="Pfam" id="PF13784">
    <property type="entry name" value="Fic_N"/>
    <property type="match status" value="1"/>
</dbReference>
<dbReference type="PANTHER" id="PTHR13504:SF38">
    <property type="entry name" value="FIDO DOMAIN-CONTAINING PROTEIN"/>
    <property type="match status" value="1"/>
</dbReference>
<evidence type="ECO:0000256" key="1">
    <source>
        <dbReference type="PIRSR" id="PIRSR038925-1"/>
    </source>
</evidence>
<dbReference type="Gene3D" id="1.10.3290.10">
    <property type="entry name" value="Fido-like domain"/>
    <property type="match status" value="1"/>
</dbReference>
<dbReference type="InterPro" id="IPR026287">
    <property type="entry name" value="SoFic-like"/>
</dbReference>
<dbReference type="PANTHER" id="PTHR13504">
    <property type="entry name" value="FIDO DOMAIN-CONTAINING PROTEIN DDB_G0283145"/>
    <property type="match status" value="1"/>
</dbReference>
<keyword evidence="1" id="KW-0067">ATP-binding</keyword>
<comment type="caution">
    <text evidence="5">The sequence shown here is derived from an EMBL/GenBank/DDBJ whole genome shotgun (WGS) entry which is preliminary data.</text>
</comment>
<dbReference type="OrthoDB" id="9813719at2"/>